<feature type="domain" description="RecF/RecN/SMC N-terminal" evidence="10">
    <location>
        <begin position="14"/>
        <end position="520"/>
    </location>
</feature>
<dbReference type="PANTHER" id="PTHR11059">
    <property type="entry name" value="DNA REPAIR PROTEIN RECN"/>
    <property type="match status" value="1"/>
</dbReference>
<protein>
    <recommendedName>
        <fullName evidence="3 9">DNA repair protein RecN</fullName>
    </recommendedName>
    <alternativeName>
        <fullName evidence="8 9">Recombination protein N</fullName>
    </alternativeName>
</protein>
<proteinExistence type="inferred from homology"/>
<keyword evidence="12" id="KW-1185">Reference proteome</keyword>
<keyword evidence="4" id="KW-0547">Nucleotide-binding</keyword>
<dbReference type="RefSeq" id="WP_249315303.1">
    <property type="nucleotide sequence ID" value="NZ_JACRSR010000001.1"/>
</dbReference>
<comment type="function">
    <text evidence="1 9">May be involved in recombinational repair of damaged DNA.</text>
</comment>
<dbReference type="InterPro" id="IPR003395">
    <property type="entry name" value="RecF/RecN/SMC_N"/>
</dbReference>
<evidence type="ECO:0000256" key="8">
    <source>
        <dbReference type="ARBA" id="ARBA00033408"/>
    </source>
</evidence>
<dbReference type="SUPFAM" id="SSF52540">
    <property type="entry name" value="P-loop containing nucleoside triphosphate hydrolases"/>
    <property type="match status" value="2"/>
</dbReference>
<dbReference type="PANTHER" id="PTHR11059:SF0">
    <property type="entry name" value="DNA REPAIR PROTEIN RECN"/>
    <property type="match status" value="1"/>
</dbReference>
<keyword evidence="5 9" id="KW-0227">DNA damage</keyword>
<evidence type="ECO:0000256" key="1">
    <source>
        <dbReference type="ARBA" id="ARBA00003618"/>
    </source>
</evidence>
<keyword evidence="7 9" id="KW-0234">DNA repair</keyword>
<evidence type="ECO:0000256" key="6">
    <source>
        <dbReference type="ARBA" id="ARBA00022840"/>
    </source>
</evidence>
<reference evidence="11" key="1">
    <citation type="submission" date="2020-08" db="EMBL/GenBank/DDBJ databases">
        <title>Genome public.</title>
        <authorList>
            <person name="Liu C."/>
            <person name="Sun Q."/>
        </authorList>
    </citation>
    <scope>NUCLEOTIDE SEQUENCE</scope>
    <source>
        <strain evidence="11">NSJ-53</strain>
    </source>
</reference>
<dbReference type="FunFam" id="3.40.50.300:FF:000319">
    <property type="entry name" value="DNA repair protein RecN"/>
    <property type="match status" value="1"/>
</dbReference>
<organism evidence="11 12">
    <name type="scientific">Gehongia tenuis</name>
    <dbReference type="NCBI Taxonomy" id="2763655"/>
    <lineage>
        <taxon>Bacteria</taxon>
        <taxon>Bacillati</taxon>
        <taxon>Bacillota</taxon>
        <taxon>Clostridia</taxon>
        <taxon>Christensenellales</taxon>
        <taxon>Christensenellaceae</taxon>
        <taxon>Gehongia</taxon>
    </lineage>
</organism>
<dbReference type="EMBL" id="JACRSR010000001">
    <property type="protein sequence ID" value="MBC8531177.1"/>
    <property type="molecule type" value="Genomic_DNA"/>
</dbReference>
<evidence type="ECO:0000256" key="9">
    <source>
        <dbReference type="PIRNR" id="PIRNR003128"/>
    </source>
</evidence>
<dbReference type="GO" id="GO:0006310">
    <property type="term" value="P:DNA recombination"/>
    <property type="evidence" value="ECO:0007669"/>
    <property type="project" value="InterPro"/>
</dbReference>
<comment type="caution">
    <text evidence="11">The sequence shown here is derived from an EMBL/GenBank/DDBJ whole genome shotgun (WGS) entry which is preliminary data.</text>
</comment>
<evidence type="ECO:0000256" key="2">
    <source>
        <dbReference type="ARBA" id="ARBA00009441"/>
    </source>
</evidence>
<evidence type="ECO:0000256" key="5">
    <source>
        <dbReference type="ARBA" id="ARBA00022763"/>
    </source>
</evidence>
<evidence type="ECO:0000256" key="4">
    <source>
        <dbReference type="ARBA" id="ARBA00022741"/>
    </source>
</evidence>
<dbReference type="AlphaFoldDB" id="A0A926D4G9"/>
<evidence type="ECO:0000256" key="7">
    <source>
        <dbReference type="ARBA" id="ARBA00023204"/>
    </source>
</evidence>
<keyword evidence="6" id="KW-0067">ATP-binding</keyword>
<evidence type="ECO:0000313" key="12">
    <source>
        <dbReference type="Proteomes" id="UP000623172"/>
    </source>
</evidence>
<dbReference type="InterPro" id="IPR004604">
    <property type="entry name" value="DNA_recomb/repair_RecN"/>
</dbReference>
<evidence type="ECO:0000313" key="11">
    <source>
        <dbReference type="EMBL" id="MBC8531177.1"/>
    </source>
</evidence>
<comment type="similarity">
    <text evidence="2 9">Belongs to the RecN family.</text>
</comment>
<gene>
    <name evidence="11" type="primary">recN</name>
    <name evidence="11" type="ORF">H8696_04860</name>
</gene>
<dbReference type="InterPro" id="IPR027417">
    <property type="entry name" value="P-loop_NTPase"/>
</dbReference>
<dbReference type="GO" id="GO:0043590">
    <property type="term" value="C:bacterial nucleoid"/>
    <property type="evidence" value="ECO:0007669"/>
    <property type="project" value="TreeGrafter"/>
</dbReference>
<dbReference type="Pfam" id="PF02463">
    <property type="entry name" value="SMC_N"/>
    <property type="match status" value="1"/>
</dbReference>
<dbReference type="Proteomes" id="UP000623172">
    <property type="component" value="Unassembled WGS sequence"/>
</dbReference>
<accession>A0A926D4G9</accession>
<dbReference type="FunFam" id="3.40.50.300:FF:000356">
    <property type="entry name" value="DNA repair protein RecN"/>
    <property type="match status" value="1"/>
</dbReference>
<dbReference type="GO" id="GO:0005524">
    <property type="term" value="F:ATP binding"/>
    <property type="evidence" value="ECO:0007669"/>
    <property type="project" value="UniProtKB-KW"/>
</dbReference>
<dbReference type="GO" id="GO:0006281">
    <property type="term" value="P:DNA repair"/>
    <property type="evidence" value="ECO:0007669"/>
    <property type="project" value="UniProtKB-KW"/>
</dbReference>
<dbReference type="CDD" id="cd03241">
    <property type="entry name" value="ABC_RecN"/>
    <property type="match status" value="2"/>
</dbReference>
<sequence length="569" mass="63181">MLFHLAIRDIALIEHLEIDFAPGLNVLTGETGAGKSIIIDAVNLAIGGRAERELIRNGQTKASVDAAFEVDERHIADLMKASGIELEDSTVILSRQIAMNGRNLCRINGQMVPLSLLRAVGERLLDIHGQHEHQYLMDAGRHIGFLDAQGDDAFRAQLAKVAELYASWRAAVQKLKKLRENQAERARRLDILSFQISEIEEAALSSGEEEELSRQRLLLQNSERISSALNEAYHFIYASSDMPALTAVQEAMDAFDTIAAMDDAFEAMKTRISEVYYQLEDISLELRPMRESMELDPQELDGVEERLELIRKLERKYGRNIDEVLAFLADAREQYEGLIHLDEDLETLGAECDRREKELYAASLALSKAREKLARRLEKAVLKQLQELDMGKSRFEVRDRRPGGPEEASNAYTASGFDEIEFYISTNPGEPLKPIAKVASGGELSRLMLAIKTVAAEVDEVETLIFDEVDTGISGTTGQKVALKMSEIAAYRQVISVTHLPQIAAMADEHLSVQKTSDDVKSSVCVASLDEDGKIREVARLAGGLLNEAGLRHGRELILNAKALKAQKT</sequence>
<dbReference type="GO" id="GO:0009432">
    <property type="term" value="P:SOS response"/>
    <property type="evidence" value="ECO:0007669"/>
    <property type="project" value="TreeGrafter"/>
</dbReference>
<dbReference type="NCBIfam" id="TIGR00634">
    <property type="entry name" value="recN"/>
    <property type="match status" value="1"/>
</dbReference>
<dbReference type="Gene3D" id="3.40.50.300">
    <property type="entry name" value="P-loop containing nucleotide triphosphate hydrolases"/>
    <property type="match status" value="2"/>
</dbReference>
<dbReference type="PIRSF" id="PIRSF003128">
    <property type="entry name" value="RecN"/>
    <property type="match status" value="1"/>
</dbReference>
<name>A0A926D4G9_9FIRM</name>
<evidence type="ECO:0000256" key="3">
    <source>
        <dbReference type="ARBA" id="ARBA00021315"/>
    </source>
</evidence>
<evidence type="ECO:0000259" key="10">
    <source>
        <dbReference type="Pfam" id="PF02463"/>
    </source>
</evidence>